<gene>
    <name evidence="2" type="ORF">BDW47DRAFT_111214</name>
</gene>
<dbReference type="Proteomes" id="UP000234585">
    <property type="component" value="Unassembled WGS sequence"/>
</dbReference>
<accession>A0A2I2F302</accession>
<evidence type="ECO:0000313" key="3">
    <source>
        <dbReference type="Proteomes" id="UP000234585"/>
    </source>
</evidence>
<keyword evidence="1" id="KW-0472">Membrane</keyword>
<reference evidence="2 3" key="1">
    <citation type="submission" date="2017-12" db="EMBL/GenBank/DDBJ databases">
        <authorList>
            <consortium name="DOE Joint Genome Institute"/>
            <person name="Haridas S."/>
            <person name="Kjaerbolling I."/>
            <person name="Vesth T.C."/>
            <person name="Frisvad J.C."/>
            <person name="Nybo J.L."/>
            <person name="Theobald S."/>
            <person name="Kuo A."/>
            <person name="Bowyer P."/>
            <person name="Matsuda Y."/>
            <person name="Mondo S."/>
            <person name="Lyhne E.K."/>
            <person name="Kogle M.E."/>
            <person name="Clum A."/>
            <person name="Lipzen A."/>
            <person name="Salamov A."/>
            <person name="Ngan C.Y."/>
            <person name="Daum C."/>
            <person name="Chiniquy J."/>
            <person name="Barry K."/>
            <person name="LaButti K."/>
            <person name="Simmons B.A."/>
            <person name="Magnuson J.K."/>
            <person name="Mortensen U.H."/>
            <person name="Larsen T.O."/>
            <person name="Grigoriev I.V."/>
            <person name="Baker S.E."/>
            <person name="Andersen M.R."/>
            <person name="Nordberg H.P."/>
            <person name="Cantor M.N."/>
            <person name="Hua S.X."/>
        </authorList>
    </citation>
    <scope>NUCLEOTIDE SEQUENCE [LARGE SCALE GENOMIC DNA]</scope>
    <source>
        <strain evidence="2 3">CBS 102.13</strain>
    </source>
</reference>
<dbReference type="GeneID" id="36521065"/>
<keyword evidence="3" id="KW-1185">Reference proteome</keyword>
<dbReference type="AlphaFoldDB" id="A0A2I2F302"/>
<name>A0A2I2F302_ASPCN</name>
<evidence type="ECO:0000313" key="2">
    <source>
        <dbReference type="EMBL" id="PLB34989.1"/>
    </source>
</evidence>
<dbReference type="RefSeq" id="XP_024669001.1">
    <property type="nucleotide sequence ID" value="XM_024813905.1"/>
</dbReference>
<keyword evidence="1" id="KW-1133">Transmembrane helix</keyword>
<organism evidence="2 3">
    <name type="scientific">Aspergillus candidus</name>
    <dbReference type="NCBI Taxonomy" id="41067"/>
    <lineage>
        <taxon>Eukaryota</taxon>
        <taxon>Fungi</taxon>
        <taxon>Dikarya</taxon>
        <taxon>Ascomycota</taxon>
        <taxon>Pezizomycotina</taxon>
        <taxon>Eurotiomycetes</taxon>
        <taxon>Eurotiomycetidae</taxon>
        <taxon>Eurotiales</taxon>
        <taxon>Aspergillaceae</taxon>
        <taxon>Aspergillus</taxon>
        <taxon>Aspergillus subgen. Circumdati</taxon>
    </lineage>
</organism>
<keyword evidence="1" id="KW-0812">Transmembrane</keyword>
<sequence>MNARIYLLFTLNPGCNDIQRITKPPVGRGHRIANTITRLKAVHMYVRKCLTLHATCCTKVLFVVAIGIWSRC</sequence>
<protein>
    <submittedName>
        <fullName evidence="2">Uncharacterized protein</fullName>
    </submittedName>
</protein>
<feature type="transmembrane region" description="Helical" evidence="1">
    <location>
        <begin position="50"/>
        <end position="69"/>
    </location>
</feature>
<proteinExistence type="predicted"/>
<dbReference type="EMBL" id="KZ559169">
    <property type="protein sequence ID" value="PLB34989.1"/>
    <property type="molecule type" value="Genomic_DNA"/>
</dbReference>
<evidence type="ECO:0000256" key="1">
    <source>
        <dbReference type="SAM" id="Phobius"/>
    </source>
</evidence>